<dbReference type="PROSITE" id="PS51393">
    <property type="entry name" value="LIPOXYGENASE_3"/>
    <property type="match status" value="1"/>
</dbReference>
<dbReference type="CDD" id="cd00375">
    <property type="entry name" value="Urease_alpha"/>
    <property type="match status" value="1"/>
</dbReference>
<feature type="binding site" evidence="9">
    <location>
        <position position="542"/>
    </location>
    <ligand>
        <name>Ni(2+)</name>
        <dbReference type="ChEBI" id="CHEBI:49786"/>
        <label>2</label>
    </ligand>
</feature>
<reference evidence="17 19" key="1">
    <citation type="journal article" date="2020" name="Nat. Commun.">
        <title>Genome of Tripterygium wilfordii and identification of cytochrome P450 involved in triptolide biosynthesis.</title>
        <authorList>
            <person name="Tu L."/>
            <person name="Su P."/>
            <person name="Zhang Z."/>
            <person name="Gao L."/>
            <person name="Wang J."/>
            <person name="Hu T."/>
            <person name="Zhou J."/>
            <person name="Zhang Y."/>
            <person name="Zhao Y."/>
            <person name="Liu Y."/>
            <person name="Song Y."/>
            <person name="Tong Y."/>
            <person name="Lu Y."/>
            <person name="Yang J."/>
            <person name="Xu C."/>
            <person name="Jia M."/>
            <person name="Peters R.J."/>
            <person name="Huang L."/>
            <person name="Gao W."/>
        </authorList>
    </citation>
    <scope>NUCLEOTIDE SEQUENCE [LARGE SCALE GENOMIC DNA]</scope>
    <source>
        <strain evidence="19">cv. XIE 37</strain>
        <strain evidence="17">XIE 37</strain>
        <tissue evidence="17">Leaf</tissue>
    </source>
</reference>
<feature type="binding site" evidence="9">
    <location>
        <position position="404"/>
    </location>
    <ligand>
        <name>Ni(2+)</name>
        <dbReference type="ChEBI" id="CHEBI:49786"/>
        <label>1</label>
    </ligand>
</feature>
<dbReference type="Gene3D" id="2.60.60.20">
    <property type="entry name" value="PLAT/LH2 domain"/>
    <property type="match status" value="1"/>
</dbReference>
<dbReference type="SUPFAM" id="SSF54111">
    <property type="entry name" value="Urease, gamma-subunit"/>
    <property type="match status" value="1"/>
</dbReference>
<dbReference type="EC" id="3.5.1.5" evidence="2"/>
<dbReference type="InterPro" id="IPR013819">
    <property type="entry name" value="LipOase_C"/>
</dbReference>
<feature type="domain" description="Urease" evidence="15">
    <location>
        <begin position="399"/>
        <end position="837"/>
    </location>
</feature>
<feature type="binding site" description="via carbamate group" evidence="9">
    <location>
        <position position="487"/>
    </location>
    <ligand>
        <name>Ni(2+)</name>
        <dbReference type="ChEBI" id="CHEBI:49786"/>
        <label>1</label>
    </ligand>
</feature>
<dbReference type="InterPro" id="IPR036226">
    <property type="entry name" value="LipOase_C_sf"/>
</dbReference>
<dbReference type="CDD" id="cd00407">
    <property type="entry name" value="Urease_beta"/>
    <property type="match status" value="1"/>
</dbReference>
<comment type="subunit">
    <text evidence="6">Homohexamer. Other oligomeric forms may exist depending on pH and presence of salts.</text>
</comment>
<dbReference type="NCBIfam" id="NF009686">
    <property type="entry name" value="PRK13207.1"/>
    <property type="match status" value="1"/>
</dbReference>
<proteinExistence type="inferred from homology"/>
<dbReference type="Gene3D" id="2.30.40.10">
    <property type="entry name" value="Urease, subunit C, domain 1"/>
    <property type="match status" value="1"/>
</dbReference>
<evidence type="ECO:0000256" key="10">
    <source>
        <dbReference type="PIRSR" id="PIRSR611612-52"/>
    </source>
</evidence>
<protein>
    <recommendedName>
        <fullName evidence="2">urease</fullName>
        <ecNumber evidence="2">3.5.1.5</ecNumber>
    </recommendedName>
</protein>
<dbReference type="PROSITE" id="PS50095">
    <property type="entry name" value="PLAT"/>
    <property type="match status" value="1"/>
</dbReference>
<evidence type="ECO:0000313" key="17">
    <source>
        <dbReference type="EMBL" id="KAF5746469.1"/>
    </source>
</evidence>
<dbReference type="InterPro" id="IPR005848">
    <property type="entry name" value="Urease_asu"/>
</dbReference>
<evidence type="ECO:0000256" key="11">
    <source>
        <dbReference type="PROSITE-ProRule" id="PRU00152"/>
    </source>
</evidence>
<dbReference type="HAMAP" id="MF_01954">
    <property type="entry name" value="Urease_beta"/>
    <property type="match status" value="1"/>
</dbReference>
<dbReference type="GO" id="GO:0043419">
    <property type="term" value="P:urea catabolic process"/>
    <property type="evidence" value="ECO:0007669"/>
    <property type="project" value="UniProtKB-UniPathway"/>
</dbReference>
<feature type="domain" description="PLAT" evidence="14">
    <location>
        <begin position="975"/>
        <end position="1100"/>
    </location>
</feature>
<dbReference type="InterPro" id="IPR002019">
    <property type="entry name" value="Urease_beta-like"/>
</dbReference>
<dbReference type="InterPro" id="IPR011612">
    <property type="entry name" value="Urease_alpha_N_dom"/>
</dbReference>
<dbReference type="PROSITE" id="PS00145">
    <property type="entry name" value="UREASE_2"/>
    <property type="match status" value="1"/>
</dbReference>
<dbReference type="Pfam" id="PF00449">
    <property type="entry name" value="Urease_alpha"/>
    <property type="match status" value="1"/>
</dbReference>
<evidence type="ECO:0000259" key="14">
    <source>
        <dbReference type="PROSITE" id="PS50095"/>
    </source>
</evidence>
<evidence type="ECO:0000256" key="7">
    <source>
        <dbReference type="ARBA" id="ARBA00051420"/>
    </source>
</evidence>
<dbReference type="InterPro" id="IPR029754">
    <property type="entry name" value="Urease_Ni-bd"/>
</dbReference>
<feature type="binding site" evidence="9">
    <location>
        <position position="630"/>
    </location>
    <ligand>
        <name>Ni(2+)</name>
        <dbReference type="ChEBI" id="CHEBI:49786"/>
        <label>1</label>
    </ligand>
</feature>
<evidence type="ECO:0000259" key="16">
    <source>
        <dbReference type="PROSITE" id="PS51393"/>
    </source>
</evidence>
<dbReference type="InterPro" id="IPR032466">
    <property type="entry name" value="Metal_Hydrolase"/>
</dbReference>
<dbReference type="SUPFAM" id="SSF51556">
    <property type="entry name" value="Metallo-dependent hydrolases"/>
    <property type="match status" value="1"/>
</dbReference>
<dbReference type="InParanoid" id="A0A7J7DJK1"/>
<keyword evidence="19" id="KW-1185">Reference proteome</keyword>
<feature type="binding site" evidence="9">
    <location>
        <position position="516"/>
    </location>
    <ligand>
        <name>Ni(2+)</name>
        <dbReference type="ChEBI" id="CHEBI:49786"/>
        <label>2</label>
    </ligand>
</feature>
<dbReference type="InterPro" id="IPR001246">
    <property type="entry name" value="LipOase_plant"/>
</dbReference>
<dbReference type="SUPFAM" id="SSF51338">
    <property type="entry name" value="Composite domain of metallo-dependent hydrolases"/>
    <property type="match status" value="2"/>
</dbReference>
<evidence type="ECO:0000256" key="3">
    <source>
        <dbReference type="ARBA" id="ARBA00022596"/>
    </source>
</evidence>
<dbReference type="SUPFAM" id="SSF48484">
    <property type="entry name" value="Lipoxigenase"/>
    <property type="match status" value="1"/>
</dbReference>
<dbReference type="NCBIfam" id="TIGR00193">
    <property type="entry name" value="urease_gam"/>
    <property type="match status" value="1"/>
</dbReference>
<dbReference type="InterPro" id="IPR036461">
    <property type="entry name" value="Urease_betasu_sf"/>
</dbReference>
<feature type="region of interest" description="Disordered" evidence="13">
    <location>
        <begin position="1167"/>
        <end position="1191"/>
    </location>
</feature>
<name>A0A7J7DJK1_TRIWF</name>
<dbReference type="NCBIfam" id="NF009671">
    <property type="entry name" value="PRK13192.1"/>
    <property type="match status" value="1"/>
</dbReference>
<dbReference type="FunFam" id="2.10.150.10:FF:000002">
    <property type="entry name" value="Urease"/>
    <property type="match status" value="1"/>
</dbReference>
<keyword evidence="5 12" id="KW-0378">Hydrolase</keyword>
<evidence type="ECO:0000256" key="9">
    <source>
        <dbReference type="PIRSR" id="PIRSR611612-51"/>
    </source>
</evidence>
<evidence type="ECO:0000313" key="18">
    <source>
        <dbReference type="EMBL" id="KAF5746483.1"/>
    </source>
</evidence>
<dbReference type="Pfam" id="PF01979">
    <property type="entry name" value="Amidohydro_1"/>
    <property type="match status" value="1"/>
</dbReference>
<dbReference type="EMBL" id="JAAARO010000006">
    <property type="protein sequence ID" value="KAF5746483.1"/>
    <property type="molecule type" value="Genomic_DNA"/>
</dbReference>
<comment type="PTM">
    <text evidence="8">Carbamylation allows a single lysine to coordinate two nickel ions.</text>
</comment>
<evidence type="ECO:0000256" key="12">
    <source>
        <dbReference type="PROSITE-ProRule" id="PRU00700"/>
    </source>
</evidence>
<dbReference type="InterPro" id="IPR002026">
    <property type="entry name" value="Urease_gamma/gamma-beta_su"/>
</dbReference>
<dbReference type="Gene3D" id="3.20.20.140">
    <property type="entry name" value="Metal-dependent hydrolases"/>
    <property type="match status" value="1"/>
</dbReference>
<dbReference type="Pfam" id="PF18473">
    <property type="entry name" value="Urease_linker"/>
    <property type="match status" value="1"/>
</dbReference>
<dbReference type="GO" id="GO:0016702">
    <property type="term" value="F:oxidoreductase activity, acting on single donors with incorporation of molecular oxygen, incorporation of two atoms of oxygen"/>
    <property type="evidence" value="ECO:0007669"/>
    <property type="project" value="InterPro"/>
</dbReference>
<dbReference type="PROSITE" id="PS51368">
    <property type="entry name" value="UREASE_3"/>
    <property type="match status" value="1"/>
</dbReference>
<dbReference type="InterPro" id="IPR036463">
    <property type="entry name" value="Urease_gamma_sf"/>
</dbReference>
<dbReference type="SUPFAM" id="SSF51278">
    <property type="entry name" value="Urease, beta-subunit"/>
    <property type="match status" value="1"/>
</dbReference>
<sequence>MKLTPREVEKLGLHNAGYLAQKRLARGLRLNYIEAVALIATQILEFVRDGNKTVAELMDVGKQLLGRRQVLPAVPYLLDSVQVEGTFPDGTKLVTIHDAIASENGNLELAFHGSFLPVPSLELFSGMEDIEIPGQIIFQKREIVLNPRRKAVILKVANHGDRPVQVGSHYHFIEVNPFLVFDRRKSYGMRLNIPAGTATRFEPGETKSVVLVSIGGNRVIRGGNGMADGPVNDARCTTVIEAVNRTVFKNPEEADAREGVCGEDSAFTTTMSPETYASIYGPSKGDKIRLGDTDLYAEIEKDFAVYGDESVFGGGKVIRDGMGQSSGRLPADSLDTVITNAVIIDYSGIYKADIGIKGDLIVGLGKSGTPDVMEGVNLDMIIGVNTEVIAGEGMIVTAGAIDCHVHFICPQLVYEAISSGITTLVGGGTGPADGTRATTCTPAPSHIKLMLQATDDMPLNFGFTGKGNGSKPDELHEIIKSGAMGLKLHEDWGTTPAVIDNCLAVAEEYDVQVNIHTDTLNESGFVEHTIAAFKGRTIHTYHSEGAGGGHAPDIIKVCGVKNVLPSSTNPTRPYTSNTIDEHLDMLMVCHHLDKDIPEDVAFAESRIRAETIAAEDILHDMGAISIIASDSQAMGRIGEVISRTWQTAHKMKTQRGSIHPSEADNDNLRIKRYIAKYTINPAIANGFSQFVGSIEVGKLADLVLWKPSFFAAKPEMVIKGGVIAWANMGDPNASIPTPEPVISRPMFGAFGKAGSSHSIAFVAANNGVKALYELSKRVEPVGNVRKLTKLDMKLNDALPDIQVDPETYTVTANEANAFRVIAHSLASVSTRNEAKLRTFQNDTVFVIANYATVLYLVNITSTFICGTCIDSERLTGKMYALKPITRELASSAVRQSPAITVAGRSRSLWRSQVPGSRSRVNSGCSVRAVISREDKVVDSAKSVETENHNGPLLSSSSSKGAGIDVRAVITIKKKMKEKITEKIEDQWEFFINGIGQGILMQLISEEIDPVTNSGKSVESCVRGWLPRHPKQSHIVEYAADFTVPHDFGTPGAILITNLHGKEFHLLEIVVHGFNAGPIFFPADTWIHSRNDNPESRIIFTNKVYLPSQTPTGIKDLRREDLLSVRGNGKGERKPHERIYDYAPYNDLGKPDKDKELARPVLTGAEWPYPRRCRTGRPPTNNDPRSESRIEKPHPVYVPRDETFEEIKQNTFSAGRLKALLHNLVPSIIATLSSSDVPFTCFSDIDKLYKVGVLLKDEEQHGMFSNPLFGDVLKQVLSVGEKLLKYEIPAVIKRDRFAWLRDNEFARQTFSGVNPVNIELLRGFPILSSLDPAIYGSPESAITKELIGQEIHGMSVEKAIEEKRLFILDYHDTLLPFMERMNSLPGRKAYASRTVFFYTQKGFLRPIAIELSLPPTFSSLRNKSVFTHGHDPTEHWIWKLAKAHVCSNDAGIHQLVNHW</sequence>
<dbReference type="InterPro" id="IPR001024">
    <property type="entry name" value="PLAT/LH2_dom"/>
</dbReference>
<dbReference type="InterPro" id="IPR036392">
    <property type="entry name" value="PLAT/LH2_dom_sf"/>
</dbReference>
<keyword evidence="3 9" id="KW-0533">Nickel</keyword>
<dbReference type="InterPro" id="IPR017950">
    <property type="entry name" value="Urease_AS"/>
</dbReference>
<dbReference type="UniPathway" id="UPA00258">
    <property type="reaction ID" value="UER00370"/>
</dbReference>
<dbReference type="FunCoup" id="A0A7J7DJK1">
    <property type="interactions" value="588"/>
</dbReference>
<dbReference type="PRINTS" id="PR00468">
    <property type="entry name" value="PLTLPOXGNASE"/>
</dbReference>
<feature type="modified residue" description="N6-carboxylysine" evidence="8">
    <location>
        <position position="487"/>
    </location>
</feature>
<dbReference type="NCBIfam" id="TIGR00192">
    <property type="entry name" value="urease_beta"/>
    <property type="match status" value="1"/>
</dbReference>
<comment type="catalytic activity">
    <reaction evidence="7">
        <text>urea + 2 H2O + H(+) = hydrogencarbonate + 2 NH4(+)</text>
        <dbReference type="Rhea" id="RHEA:20557"/>
        <dbReference type="ChEBI" id="CHEBI:15377"/>
        <dbReference type="ChEBI" id="CHEBI:15378"/>
        <dbReference type="ChEBI" id="CHEBI:16199"/>
        <dbReference type="ChEBI" id="CHEBI:17544"/>
        <dbReference type="ChEBI" id="CHEBI:28938"/>
        <dbReference type="EC" id="3.5.1.5"/>
    </reaction>
    <physiologicalReaction direction="left-to-right" evidence="7">
        <dbReference type="Rhea" id="RHEA:20558"/>
    </physiologicalReaction>
</comment>
<comment type="cofactor">
    <cofactor evidence="9">
        <name>Ni cation</name>
        <dbReference type="ChEBI" id="CHEBI:25516"/>
    </cofactor>
    <text evidence="9">Binds 2 nickel ions per subunit.</text>
</comment>
<dbReference type="EMBL" id="JAAARO010000006">
    <property type="protein sequence ID" value="KAF5746469.1"/>
    <property type="molecule type" value="Genomic_DNA"/>
</dbReference>
<dbReference type="Gene3D" id="3.30.280.10">
    <property type="entry name" value="Urease, gamma-like subunit"/>
    <property type="match status" value="1"/>
</dbReference>
<dbReference type="Pfam" id="PF00547">
    <property type="entry name" value="Urease_gamma"/>
    <property type="match status" value="1"/>
</dbReference>
<dbReference type="InterPro" id="IPR006680">
    <property type="entry name" value="Amidohydro-rel"/>
</dbReference>
<dbReference type="Gene3D" id="3.10.450.60">
    <property type="match status" value="1"/>
</dbReference>
<dbReference type="Pfam" id="PF00305">
    <property type="entry name" value="Lipoxygenase"/>
    <property type="match status" value="1"/>
</dbReference>
<dbReference type="CDD" id="cd00390">
    <property type="entry name" value="Urease_gamma"/>
    <property type="match status" value="1"/>
</dbReference>
<evidence type="ECO:0000313" key="19">
    <source>
        <dbReference type="Proteomes" id="UP000593562"/>
    </source>
</evidence>
<gene>
    <name evidence="17" type="ORF">HS088_TW06G00640</name>
    <name evidence="18" type="ORF">HS088_TW06G00654</name>
</gene>
<dbReference type="InterPro" id="IPR027433">
    <property type="entry name" value="Lipoxygenase_dom_3"/>
</dbReference>
<evidence type="ECO:0000256" key="8">
    <source>
        <dbReference type="PIRSR" id="PIRSR611612-50"/>
    </source>
</evidence>
<dbReference type="Gene3D" id="4.10.372.10">
    <property type="entry name" value="Lipoxygenase-1, Domain 3"/>
    <property type="match status" value="1"/>
</dbReference>
<keyword evidence="4 9" id="KW-0479">Metal-binding</keyword>
<evidence type="ECO:0000256" key="1">
    <source>
        <dbReference type="ARBA" id="ARBA00004897"/>
    </source>
</evidence>
<dbReference type="InterPro" id="IPR040881">
    <property type="entry name" value="Urease_linker"/>
</dbReference>
<dbReference type="PROSITE" id="PS01120">
    <property type="entry name" value="UREASE_1"/>
    <property type="match status" value="1"/>
</dbReference>
<dbReference type="FunFam" id="3.30.280.10:FF:000001">
    <property type="entry name" value="Urease subunit alpha"/>
    <property type="match status" value="1"/>
</dbReference>
<dbReference type="Gene3D" id="2.10.150.10">
    <property type="entry name" value="Urease, beta subunit"/>
    <property type="match status" value="1"/>
</dbReference>
<evidence type="ECO:0000256" key="2">
    <source>
        <dbReference type="ARBA" id="ARBA00012934"/>
    </source>
</evidence>
<dbReference type="InterPro" id="IPR017951">
    <property type="entry name" value="Urease_asu_c"/>
</dbReference>
<dbReference type="PANTHER" id="PTHR43440">
    <property type="entry name" value="UREASE"/>
    <property type="match status" value="1"/>
</dbReference>
<dbReference type="PANTHER" id="PTHR43440:SF1">
    <property type="entry name" value="UREASE"/>
    <property type="match status" value="1"/>
</dbReference>
<organism evidence="17 19">
    <name type="scientific">Tripterygium wilfordii</name>
    <name type="common">Thunder God vine</name>
    <dbReference type="NCBI Taxonomy" id="458696"/>
    <lineage>
        <taxon>Eukaryota</taxon>
        <taxon>Viridiplantae</taxon>
        <taxon>Streptophyta</taxon>
        <taxon>Embryophyta</taxon>
        <taxon>Tracheophyta</taxon>
        <taxon>Spermatophyta</taxon>
        <taxon>Magnoliopsida</taxon>
        <taxon>eudicotyledons</taxon>
        <taxon>Gunneridae</taxon>
        <taxon>Pentapetalae</taxon>
        <taxon>rosids</taxon>
        <taxon>fabids</taxon>
        <taxon>Celastrales</taxon>
        <taxon>Celastraceae</taxon>
        <taxon>Tripterygium</taxon>
    </lineage>
</organism>
<dbReference type="GO" id="GO:0009039">
    <property type="term" value="F:urease activity"/>
    <property type="evidence" value="ECO:0007669"/>
    <property type="project" value="UniProtKB-EC"/>
</dbReference>
<comment type="caution">
    <text evidence="17">The sequence shown here is derived from an EMBL/GenBank/DDBJ whole genome shotgun (WGS) entry which is preliminary data.</text>
</comment>
<evidence type="ECO:0000256" key="13">
    <source>
        <dbReference type="SAM" id="MobiDB-lite"/>
    </source>
</evidence>
<evidence type="ECO:0000259" key="15">
    <source>
        <dbReference type="PROSITE" id="PS51368"/>
    </source>
</evidence>
<dbReference type="Proteomes" id="UP000593562">
    <property type="component" value="Unassembled WGS sequence"/>
</dbReference>
<dbReference type="NCBIfam" id="TIGR01792">
    <property type="entry name" value="urease_alph"/>
    <property type="match status" value="1"/>
</dbReference>
<evidence type="ECO:0000256" key="5">
    <source>
        <dbReference type="ARBA" id="ARBA00022801"/>
    </source>
</evidence>
<evidence type="ECO:0000256" key="4">
    <source>
        <dbReference type="ARBA" id="ARBA00022723"/>
    </source>
</evidence>
<comment type="caution">
    <text evidence="11">Lacks conserved residue(s) required for the propagation of feature annotation.</text>
</comment>
<comment type="pathway">
    <text evidence="1">Nitrogen metabolism; urea degradation; CO(2) and NH(3) from urea (urease route): step 1/1.</text>
</comment>
<evidence type="ECO:0000256" key="6">
    <source>
        <dbReference type="ARBA" id="ARBA00046803"/>
    </source>
</evidence>
<dbReference type="SUPFAM" id="SSF49723">
    <property type="entry name" value="Lipase/lipooxygenase domain (PLAT/LH2 domain)"/>
    <property type="match status" value="1"/>
</dbReference>
<dbReference type="Pfam" id="PF01477">
    <property type="entry name" value="PLAT"/>
    <property type="match status" value="1"/>
</dbReference>
<dbReference type="Pfam" id="PF00699">
    <property type="entry name" value="Urease_beta"/>
    <property type="match status" value="1"/>
</dbReference>
<feature type="domain" description="Lipoxygenase" evidence="16">
    <location>
        <begin position="1103"/>
        <end position="1458"/>
    </location>
</feature>
<feature type="binding site" evidence="12">
    <location>
        <position position="489"/>
    </location>
    <ligand>
        <name>substrate</name>
    </ligand>
</feature>
<feature type="active site" description="Proton donor" evidence="10 12">
    <location>
        <position position="590"/>
    </location>
</feature>
<dbReference type="GO" id="GO:0035550">
    <property type="term" value="C:urease complex"/>
    <property type="evidence" value="ECO:0007669"/>
    <property type="project" value="InterPro"/>
</dbReference>
<dbReference type="Gene3D" id="4.10.375.10">
    <property type="entry name" value="Lipoxygenase-1, Domain 2"/>
    <property type="match status" value="1"/>
</dbReference>
<feature type="binding site" evidence="9">
    <location>
        <position position="406"/>
    </location>
    <ligand>
        <name>Ni(2+)</name>
        <dbReference type="ChEBI" id="CHEBI:49786"/>
        <label>1</label>
    </ligand>
</feature>
<dbReference type="InterPro" id="IPR011059">
    <property type="entry name" value="Metal-dep_hydrolase_composite"/>
</dbReference>
<feature type="binding site" description="via carbamate group" evidence="9">
    <location>
        <position position="487"/>
    </location>
    <ligand>
        <name>Ni(2+)</name>
        <dbReference type="ChEBI" id="CHEBI:49786"/>
        <label>2</label>
    </ligand>
</feature>
<dbReference type="GO" id="GO:0016151">
    <property type="term" value="F:nickel cation binding"/>
    <property type="evidence" value="ECO:0007669"/>
    <property type="project" value="InterPro"/>
</dbReference>
<dbReference type="NCBIfam" id="NF009682">
    <property type="entry name" value="PRK13203.1"/>
    <property type="match status" value="1"/>
</dbReference>
<dbReference type="HAMAP" id="MF_01953">
    <property type="entry name" value="Urease_alpha"/>
    <property type="match status" value="1"/>
</dbReference>
<dbReference type="InterPro" id="IPR050112">
    <property type="entry name" value="Urease_alpha_subunit"/>
</dbReference>
<accession>A0A7J7DJK1</accession>
<dbReference type="SMART" id="SM00308">
    <property type="entry name" value="LH2"/>
    <property type="match status" value="1"/>
</dbReference>